<evidence type="ECO:0000259" key="2">
    <source>
        <dbReference type="SMART" id="SM00871"/>
    </source>
</evidence>
<dbReference type="InterPro" id="IPR010499">
    <property type="entry name" value="AraC_E-bd"/>
</dbReference>
<dbReference type="InterPro" id="IPR023393">
    <property type="entry name" value="START-like_dom_sf"/>
</dbReference>
<accession>A0ABW3WPD4</accession>
<keyword evidence="1" id="KW-0472">Membrane</keyword>
<organism evidence="3 4">
    <name type="scientific">Lutibacter holmesii</name>
    <dbReference type="NCBI Taxonomy" id="1137985"/>
    <lineage>
        <taxon>Bacteria</taxon>
        <taxon>Pseudomonadati</taxon>
        <taxon>Bacteroidota</taxon>
        <taxon>Flavobacteriia</taxon>
        <taxon>Flavobacteriales</taxon>
        <taxon>Flavobacteriaceae</taxon>
        <taxon>Lutibacter</taxon>
    </lineage>
</organism>
<reference evidence="4" key="1">
    <citation type="journal article" date="2019" name="Int. J. Syst. Evol. Microbiol.">
        <title>The Global Catalogue of Microorganisms (GCM) 10K type strain sequencing project: providing services to taxonomists for standard genome sequencing and annotation.</title>
        <authorList>
            <consortium name="The Broad Institute Genomics Platform"/>
            <consortium name="The Broad Institute Genome Sequencing Center for Infectious Disease"/>
            <person name="Wu L."/>
            <person name="Ma J."/>
        </authorList>
    </citation>
    <scope>NUCLEOTIDE SEQUENCE [LARGE SCALE GENOMIC DNA]</scope>
    <source>
        <strain evidence="4">CCUG 62221</strain>
    </source>
</reference>
<feature type="transmembrane region" description="Helical" evidence="1">
    <location>
        <begin position="6"/>
        <end position="25"/>
    </location>
</feature>
<dbReference type="RefSeq" id="WP_386808953.1">
    <property type="nucleotide sequence ID" value="NZ_JBHTMV010000003.1"/>
</dbReference>
<sequence>MKSLKYIFFLVLMAIIGGSIYVATLDGSFDVQQSRTMKVPASVAYNNINDFKNWQHWGPWYELDSTIVATFPEKTSGIGASYSWTGKEGDGSMRTISTIENKEIIQQINFGSDSTPEVYWKLDTKQDSTIVTWGMRGKNSFSEKIFWLLNGGIEKNMTPMYKRGLELLEIQLIKQLDVHSITYKNEVDFGGGYYLYQTIACRIEDASKNMKKMFPEIIEYMATNSIEASGKPFTLNHQTDFINNSIMFSACIPVKERIVTEGTILTGFLEPQKTFKSIFKGNYKFLPEIWPEIYKNLEEKGFKAVQKGFSFEIYTVSPQETENPAEWLTEIYVPIE</sequence>
<evidence type="ECO:0000313" key="4">
    <source>
        <dbReference type="Proteomes" id="UP001597241"/>
    </source>
</evidence>
<evidence type="ECO:0000256" key="1">
    <source>
        <dbReference type="SAM" id="Phobius"/>
    </source>
</evidence>
<dbReference type="EMBL" id="JBHTMV010000003">
    <property type="protein sequence ID" value="MFD1293762.1"/>
    <property type="molecule type" value="Genomic_DNA"/>
</dbReference>
<protein>
    <submittedName>
        <fullName evidence="3">GyrI-like domain-containing protein</fullName>
    </submittedName>
</protein>
<dbReference type="Gene3D" id="3.20.80.10">
    <property type="entry name" value="Regulatory factor, effector binding domain"/>
    <property type="match status" value="1"/>
</dbReference>
<dbReference type="CDD" id="cd07818">
    <property type="entry name" value="SRPBCC_1"/>
    <property type="match status" value="1"/>
</dbReference>
<dbReference type="SMART" id="SM00871">
    <property type="entry name" value="AraC_E_bind"/>
    <property type="match status" value="1"/>
</dbReference>
<evidence type="ECO:0000313" key="3">
    <source>
        <dbReference type="EMBL" id="MFD1293762.1"/>
    </source>
</evidence>
<dbReference type="InterPro" id="IPR029442">
    <property type="entry name" value="GyrI-like"/>
</dbReference>
<dbReference type="SUPFAM" id="SSF55136">
    <property type="entry name" value="Probable bacterial effector-binding domain"/>
    <property type="match status" value="1"/>
</dbReference>
<keyword evidence="1" id="KW-0812">Transmembrane</keyword>
<dbReference type="Pfam" id="PF06445">
    <property type="entry name" value="GyrI-like"/>
    <property type="match status" value="1"/>
</dbReference>
<feature type="domain" description="AraC effector-binding" evidence="2">
    <location>
        <begin position="183"/>
        <end position="336"/>
    </location>
</feature>
<name>A0ABW3WPD4_9FLAO</name>
<proteinExistence type="predicted"/>
<dbReference type="Proteomes" id="UP001597241">
    <property type="component" value="Unassembled WGS sequence"/>
</dbReference>
<dbReference type="Gene3D" id="3.30.530.20">
    <property type="match status" value="1"/>
</dbReference>
<dbReference type="SUPFAM" id="SSF55961">
    <property type="entry name" value="Bet v1-like"/>
    <property type="match status" value="1"/>
</dbReference>
<dbReference type="InterPro" id="IPR011256">
    <property type="entry name" value="Reg_factor_effector_dom_sf"/>
</dbReference>
<comment type="caution">
    <text evidence="3">The sequence shown here is derived from an EMBL/GenBank/DDBJ whole genome shotgun (WGS) entry which is preliminary data.</text>
</comment>
<gene>
    <name evidence="3" type="ORF">ACFQ5N_07945</name>
</gene>
<keyword evidence="4" id="KW-1185">Reference proteome</keyword>
<keyword evidence="1" id="KW-1133">Transmembrane helix</keyword>